<feature type="region of interest" description="Disordered" evidence="1">
    <location>
        <begin position="143"/>
        <end position="192"/>
    </location>
</feature>
<evidence type="ECO:0000313" key="2">
    <source>
        <dbReference type="EMBL" id="PTQ36071.1"/>
    </source>
</evidence>
<reference evidence="3" key="1">
    <citation type="journal article" date="2017" name="Cell">
        <title>Insights into land plant evolution garnered from the Marchantia polymorpha genome.</title>
        <authorList>
            <person name="Bowman J.L."/>
            <person name="Kohchi T."/>
            <person name="Yamato K.T."/>
            <person name="Jenkins J."/>
            <person name="Shu S."/>
            <person name="Ishizaki K."/>
            <person name="Yamaoka S."/>
            <person name="Nishihama R."/>
            <person name="Nakamura Y."/>
            <person name="Berger F."/>
            <person name="Adam C."/>
            <person name="Aki S.S."/>
            <person name="Althoff F."/>
            <person name="Araki T."/>
            <person name="Arteaga-Vazquez M.A."/>
            <person name="Balasubrmanian S."/>
            <person name="Barry K."/>
            <person name="Bauer D."/>
            <person name="Boehm C.R."/>
            <person name="Briginshaw L."/>
            <person name="Caballero-Perez J."/>
            <person name="Catarino B."/>
            <person name="Chen F."/>
            <person name="Chiyoda S."/>
            <person name="Chovatia M."/>
            <person name="Davies K.M."/>
            <person name="Delmans M."/>
            <person name="Demura T."/>
            <person name="Dierschke T."/>
            <person name="Dolan L."/>
            <person name="Dorantes-Acosta A.E."/>
            <person name="Eklund D.M."/>
            <person name="Florent S.N."/>
            <person name="Flores-Sandoval E."/>
            <person name="Fujiyama A."/>
            <person name="Fukuzawa H."/>
            <person name="Galik B."/>
            <person name="Grimanelli D."/>
            <person name="Grimwood J."/>
            <person name="Grossniklaus U."/>
            <person name="Hamada T."/>
            <person name="Haseloff J."/>
            <person name="Hetherington A.J."/>
            <person name="Higo A."/>
            <person name="Hirakawa Y."/>
            <person name="Hundley H.N."/>
            <person name="Ikeda Y."/>
            <person name="Inoue K."/>
            <person name="Inoue S.I."/>
            <person name="Ishida S."/>
            <person name="Jia Q."/>
            <person name="Kakita M."/>
            <person name="Kanazawa T."/>
            <person name="Kawai Y."/>
            <person name="Kawashima T."/>
            <person name="Kennedy M."/>
            <person name="Kinose K."/>
            <person name="Kinoshita T."/>
            <person name="Kohara Y."/>
            <person name="Koide E."/>
            <person name="Komatsu K."/>
            <person name="Kopischke S."/>
            <person name="Kubo M."/>
            <person name="Kyozuka J."/>
            <person name="Lagercrantz U."/>
            <person name="Lin S.S."/>
            <person name="Lindquist E."/>
            <person name="Lipzen A.M."/>
            <person name="Lu C.W."/>
            <person name="De Luna E."/>
            <person name="Martienssen R.A."/>
            <person name="Minamino N."/>
            <person name="Mizutani M."/>
            <person name="Mizutani M."/>
            <person name="Mochizuki N."/>
            <person name="Monte I."/>
            <person name="Mosher R."/>
            <person name="Nagasaki H."/>
            <person name="Nakagami H."/>
            <person name="Naramoto S."/>
            <person name="Nishitani K."/>
            <person name="Ohtani M."/>
            <person name="Okamoto T."/>
            <person name="Okumura M."/>
            <person name="Phillips J."/>
            <person name="Pollak B."/>
            <person name="Reinders A."/>
            <person name="Rovekamp M."/>
            <person name="Sano R."/>
            <person name="Sawa S."/>
            <person name="Schmid M.W."/>
            <person name="Shirakawa M."/>
            <person name="Solano R."/>
            <person name="Spunde A."/>
            <person name="Suetsugu N."/>
            <person name="Sugano S."/>
            <person name="Sugiyama A."/>
            <person name="Sun R."/>
            <person name="Suzuki Y."/>
            <person name="Takenaka M."/>
            <person name="Takezawa D."/>
            <person name="Tomogane H."/>
            <person name="Tsuzuki M."/>
            <person name="Ueda T."/>
            <person name="Umeda M."/>
            <person name="Ward J.M."/>
            <person name="Watanabe Y."/>
            <person name="Yazaki K."/>
            <person name="Yokoyama R."/>
            <person name="Yoshitake Y."/>
            <person name="Yotsui I."/>
            <person name="Zachgo S."/>
            <person name="Schmutz J."/>
        </authorList>
    </citation>
    <scope>NUCLEOTIDE SEQUENCE [LARGE SCALE GENOMIC DNA]</scope>
    <source>
        <strain evidence="3">Tak-1</strain>
    </source>
</reference>
<feature type="compositionally biased region" description="Basic and acidic residues" evidence="1">
    <location>
        <begin position="27"/>
        <end position="39"/>
    </location>
</feature>
<proteinExistence type="predicted"/>
<feature type="compositionally biased region" description="Low complexity" evidence="1">
    <location>
        <begin position="144"/>
        <end position="185"/>
    </location>
</feature>
<organism evidence="2 3">
    <name type="scientific">Marchantia polymorpha</name>
    <name type="common">Common liverwort</name>
    <name type="synonym">Marchantia aquatica</name>
    <dbReference type="NCBI Taxonomy" id="3197"/>
    <lineage>
        <taxon>Eukaryota</taxon>
        <taxon>Viridiplantae</taxon>
        <taxon>Streptophyta</taxon>
        <taxon>Embryophyta</taxon>
        <taxon>Marchantiophyta</taxon>
        <taxon>Marchantiopsida</taxon>
        <taxon>Marchantiidae</taxon>
        <taxon>Marchantiales</taxon>
        <taxon>Marchantiaceae</taxon>
        <taxon>Marchantia</taxon>
    </lineage>
</organism>
<evidence type="ECO:0000256" key="1">
    <source>
        <dbReference type="SAM" id="MobiDB-lite"/>
    </source>
</evidence>
<evidence type="ECO:0000313" key="3">
    <source>
        <dbReference type="Proteomes" id="UP000244005"/>
    </source>
</evidence>
<protein>
    <submittedName>
        <fullName evidence="2">Uncharacterized protein</fullName>
    </submittedName>
</protein>
<accession>A0A2R6WQC9</accession>
<keyword evidence="3" id="KW-1185">Reference proteome</keyword>
<name>A0A2R6WQC9_MARPO</name>
<gene>
    <name evidence="2" type="ORF">MARPO_0066s0030</name>
</gene>
<sequence>MKETGYARTEGQGDRLKIKIDRSWRKKRFHEESGFGGKERRGRRRRERYDVRGREGGREGGADRAGFKDSRITGLRAQEGARTRTRRSVGPLAQSRSKKEERRRRRRIDWRTPETSGDGAFFLEHERDAREMKTFFEFGTAIEQQQQQRQCQRQRQRSSSSVSEDEAVAGSSSSSSRGQGAGAARNEGGSSG</sequence>
<feature type="compositionally biased region" description="Basic and acidic residues" evidence="1">
    <location>
        <begin position="47"/>
        <end position="71"/>
    </location>
</feature>
<dbReference type="EMBL" id="KZ772738">
    <property type="protein sequence ID" value="PTQ36071.1"/>
    <property type="molecule type" value="Genomic_DNA"/>
</dbReference>
<dbReference type="Proteomes" id="UP000244005">
    <property type="component" value="Unassembled WGS sequence"/>
</dbReference>
<feature type="region of interest" description="Disordered" evidence="1">
    <location>
        <begin position="27"/>
        <end position="125"/>
    </location>
</feature>
<dbReference type="AlphaFoldDB" id="A0A2R6WQC9"/>